<reference evidence="1" key="1">
    <citation type="journal article" date="2019" name="Environ. Microbiol.">
        <title>Fungal ecological strategies reflected in gene transcription - a case study of two litter decomposers.</title>
        <authorList>
            <person name="Barbi F."/>
            <person name="Kohler A."/>
            <person name="Barry K."/>
            <person name="Baskaran P."/>
            <person name="Daum C."/>
            <person name="Fauchery L."/>
            <person name="Ihrmark K."/>
            <person name="Kuo A."/>
            <person name="LaButti K."/>
            <person name="Lipzen A."/>
            <person name="Morin E."/>
            <person name="Grigoriev I.V."/>
            <person name="Henrissat B."/>
            <person name="Lindahl B."/>
            <person name="Martin F."/>
        </authorList>
    </citation>
    <scope>NUCLEOTIDE SEQUENCE</scope>
    <source>
        <strain evidence="1">JB14</strain>
    </source>
</reference>
<evidence type="ECO:0000313" key="1">
    <source>
        <dbReference type="EMBL" id="KAE9386546.1"/>
    </source>
</evidence>
<dbReference type="OrthoDB" id="10017054at2759"/>
<evidence type="ECO:0000313" key="2">
    <source>
        <dbReference type="Proteomes" id="UP000799118"/>
    </source>
</evidence>
<organism evidence="1 2">
    <name type="scientific">Gymnopus androsaceus JB14</name>
    <dbReference type="NCBI Taxonomy" id="1447944"/>
    <lineage>
        <taxon>Eukaryota</taxon>
        <taxon>Fungi</taxon>
        <taxon>Dikarya</taxon>
        <taxon>Basidiomycota</taxon>
        <taxon>Agaricomycotina</taxon>
        <taxon>Agaricomycetes</taxon>
        <taxon>Agaricomycetidae</taxon>
        <taxon>Agaricales</taxon>
        <taxon>Marasmiineae</taxon>
        <taxon>Omphalotaceae</taxon>
        <taxon>Gymnopus</taxon>
    </lineage>
</organism>
<keyword evidence="2" id="KW-1185">Reference proteome</keyword>
<dbReference type="Proteomes" id="UP000799118">
    <property type="component" value="Unassembled WGS sequence"/>
</dbReference>
<gene>
    <name evidence="1" type="ORF">BT96DRAFT_949039</name>
</gene>
<accession>A0A6A4GM49</accession>
<protein>
    <submittedName>
        <fullName evidence="1">Uncharacterized protein</fullName>
    </submittedName>
</protein>
<sequence>MVKYKETEISGTVEVSSVHYFTSVQLQSTDTGHHKGNSSDMERISTNLSHLTGTFIKHTGDLTILLSEADQDAKIMSHGRLGLLGSISLNCSWKIEEIMEVILKASAEHLPGLPTRAELIQWLVEHNVVEKETEIFDTSELKKLWNFMRAVAPRYLSAEDIRSFMPSTNYYLLQDHSETLDFLRVQLS</sequence>
<dbReference type="EMBL" id="ML769870">
    <property type="protein sequence ID" value="KAE9386546.1"/>
    <property type="molecule type" value="Genomic_DNA"/>
</dbReference>
<name>A0A6A4GM49_9AGAR</name>
<dbReference type="AlphaFoldDB" id="A0A6A4GM49"/>
<proteinExistence type="predicted"/>